<evidence type="ECO:0000313" key="5">
    <source>
        <dbReference type="Proteomes" id="UP000626026"/>
    </source>
</evidence>
<evidence type="ECO:0008006" key="6">
    <source>
        <dbReference type="Google" id="ProtNLM"/>
    </source>
</evidence>
<dbReference type="RefSeq" id="WP_187786029.1">
    <property type="nucleotide sequence ID" value="NZ_JACTVA010000041.1"/>
</dbReference>
<name>A0ABR7RQJ3_9PROT</name>
<evidence type="ECO:0000259" key="3">
    <source>
        <dbReference type="Pfam" id="PF22255"/>
    </source>
</evidence>
<dbReference type="Pfam" id="PF21683">
    <property type="entry name" value="GpP-like_1st"/>
    <property type="match status" value="1"/>
</dbReference>
<comment type="caution">
    <text evidence="4">The sequence shown here is derived from an EMBL/GenBank/DDBJ whole genome shotgun (WGS) entry which is preliminary data.</text>
</comment>
<dbReference type="EMBL" id="JACTVA010000041">
    <property type="protein sequence ID" value="MBC9208879.1"/>
    <property type="molecule type" value="Genomic_DNA"/>
</dbReference>
<evidence type="ECO:0000313" key="4">
    <source>
        <dbReference type="EMBL" id="MBC9208879.1"/>
    </source>
</evidence>
<dbReference type="Pfam" id="PF22255">
    <property type="entry name" value="Gp44-like_2nd"/>
    <property type="match status" value="1"/>
</dbReference>
<dbReference type="Gene3D" id="2.30.300.10">
    <property type="entry name" value="Baseplate protein-like domain - beta roll fold"/>
    <property type="match status" value="1"/>
</dbReference>
<sequence length="383" mass="41702">MHDDGELVLLVDGQRLSGWQEIRVSRGIERIPSDFDISLTERFPGEMEAAIIRAGTPCQVMIGGDLVVTGYIDRYAPEISPTAHSIRVVGRGKCQDLVDCSAYLRGVNNQVMQATTRELAEKLAALFGISVTARDGDGAVVPQFNVILTETSWDIIERAARHSAMLAYEGADGNLILSRAGTDRMASGFQQGGNVERAQATFSVDQRFSLYEVVWQPLEVLGDVSRAAGAGDAANIRAQVADITVGADKPGTGRRFRPKVLVSDQDQFGQDIAERRALWERNRRNGRGRQVFVVVDSWRDAAGRLWEPNARAPVDLPALKVSDVEWVIADVTYLRGENGTRAELLLMPAEAFDPEPIVLQPFDAQVLNSLTPAAPANPTGAPP</sequence>
<protein>
    <recommendedName>
        <fullName evidence="6">Mu-like prophage tail protein gpP</fullName>
    </recommendedName>
</protein>
<proteinExistence type="predicted"/>
<evidence type="ECO:0000259" key="1">
    <source>
        <dbReference type="Pfam" id="PF21683"/>
    </source>
</evidence>
<feature type="domain" description="Baseplate hub protein gp44/GpP-like C-terminal" evidence="2">
    <location>
        <begin position="272"/>
        <end position="355"/>
    </location>
</feature>
<dbReference type="Pfam" id="PF21929">
    <property type="entry name" value="GpP_4th"/>
    <property type="match status" value="1"/>
</dbReference>
<dbReference type="Gene3D" id="3.30.1920.10">
    <property type="entry name" value="Baseplate protein-like domains - 2 layer sandwich fold"/>
    <property type="match status" value="1"/>
</dbReference>
<dbReference type="InterPro" id="IPR023399">
    <property type="entry name" value="Baseplate-like_2-layer_sand"/>
</dbReference>
<dbReference type="Proteomes" id="UP000626026">
    <property type="component" value="Unassembled WGS sequence"/>
</dbReference>
<organism evidence="4 5">
    <name type="scientific">Teichococcus aerophilus</name>
    <dbReference type="NCBI Taxonomy" id="1224513"/>
    <lineage>
        <taxon>Bacteria</taxon>
        <taxon>Pseudomonadati</taxon>
        <taxon>Pseudomonadota</taxon>
        <taxon>Alphaproteobacteria</taxon>
        <taxon>Acetobacterales</taxon>
        <taxon>Roseomonadaceae</taxon>
        <taxon>Roseomonas</taxon>
    </lineage>
</organism>
<dbReference type="InterPro" id="IPR053981">
    <property type="entry name" value="Gp44/GpP-like_2nd"/>
</dbReference>
<feature type="domain" description="Baseplate hub protein gp44-like N-terminal" evidence="1">
    <location>
        <begin position="7"/>
        <end position="91"/>
    </location>
</feature>
<keyword evidence="5" id="KW-1185">Reference proteome</keyword>
<dbReference type="PIRSF" id="PIRSF004440">
    <property type="entry name" value="GpP"/>
    <property type="match status" value="1"/>
</dbReference>
<feature type="domain" description="Baseplate hub protein gp44/GpP-like second" evidence="3">
    <location>
        <begin position="94"/>
        <end position="179"/>
    </location>
</feature>
<dbReference type="SUPFAM" id="SSF69279">
    <property type="entry name" value="Phage tail proteins"/>
    <property type="match status" value="2"/>
</dbReference>
<dbReference type="InterPro" id="IPR026276">
    <property type="entry name" value="Baseplate_GpP"/>
</dbReference>
<dbReference type="InterPro" id="IPR049354">
    <property type="entry name" value="GpP-like_N"/>
</dbReference>
<gene>
    <name evidence="4" type="ORF">IBL26_18680</name>
</gene>
<reference evidence="4 5" key="1">
    <citation type="journal article" date="2013" name="Int. J. Syst. Evol. Microbiol.">
        <title>Roseomonas aerophila sp. nov., isolated from air.</title>
        <authorList>
            <person name="Kim S.J."/>
            <person name="Weon H.Y."/>
            <person name="Ahn J.H."/>
            <person name="Hong S.B."/>
            <person name="Seok S.J."/>
            <person name="Whang K.S."/>
            <person name="Kwon S.W."/>
        </authorList>
    </citation>
    <scope>NUCLEOTIDE SEQUENCE [LARGE SCALE GENOMIC DNA]</scope>
    <source>
        <strain evidence="4 5">NBRC 108923</strain>
    </source>
</reference>
<dbReference type="InterPro" id="IPR053982">
    <property type="entry name" value="Gp44/GpP-like_C"/>
</dbReference>
<evidence type="ECO:0000259" key="2">
    <source>
        <dbReference type="Pfam" id="PF21929"/>
    </source>
</evidence>
<accession>A0ABR7RQJ3</accession>
<dbReference type="Gene3D" id="3.55.50.10">
    <property type="entry name" value="Baseplate protein-like domains"/>
    <property type="match status" value="1"/>
</dbReference>